<evidence type="ECO:0000313" key="11">
    <source>
        <dbReference type="EMBL" id="QQP86549.1"/>
    </source>
</evidence>
<keyword evidence="5 10" id="KW-1133">Transmembrane helix</keyword>
<evidence type="ECO:0000256" key="8">
    <source>
        <dbReference type="ARBA" id="ARBA00039168"/>
    </source>
</evidence>
<evidence type="ECO:0000256" key="9">
    <source>
        <dbReference type="RuleBase" id="RU003942"/>
    </source>
</evidence>
<dbReference type="PANTHER" id="PTHR30561">
    <property type="entry name" value="SMR FAMILY PROTON-DEPENDENT DRUG EFFLUX TRANSPORTER SUGE"/>
    <property type="match status" value="1"/>
</dbReference>
<organism evidence="11 12">
    <name type="scientific">Entomomonas asaccharolytica</name>
    <dbReference type="NCBI Taxonomy" id="2785331"/>
    <lineage>
        <taxon>Bacteria</taxon>
        <taxon>Pseudomonadati</taxon>
        <taxon>Pseudomonadota</taxon>
        <taxon>Gammaproteobacteria</taxon>
        <taxon>Pseudomonadales</taxon>
        <taxon>Pseudomonadaceae</taxon>
        <taxon>Entomomonas</taxon>
    </lineage>
</organism>
<keyword evidence="4 9" id="KW-0812">Transmembrane</keyword>
<evidence type="ECO:0000256" key="7">
    <source>
        <dbReference type="ARBA" id="ARBA00038151"/>
    </source>
</evidence>
<feature type="transmembrane region" description="Helical" evidence="10">
    <location>
        <begin position="59"/>
        <end position="78"/>
    </location>
</feature>
<evidence type="ECO:0000256" key="3">
    <source>
        <dbReference type="ARBA" id="ARBA00022475"/>
    </source>
</evidence>
<evidence type="ECO:0000256" key="1">
    <source>
        <dbReference type="ARBA" id="ARBA00004651"/>
    </source>
</evidence>
<evidence type="ECO:0000313" key="12">
    <source>
        <dbReference type="Proteomes" id="UP000595278"/>
    </source>
</evidence>
<protein>
    <recommendedName>
        <fullName evidence="8">Guanidinium exporter</fullName>
    </recommendedName>
</protein>
<feature type="transmembrane region" description="Helical" evidence="10">
    <location>
        <begin position="33"/>
        <end position="50"/>
    </location>
</feature>
<evidence type="ECO:0000256" key="5">
    <source>
        <dbReference type="ARBA" id="ARBA00022989"/>
    </source>
</evidence>
<dbReference type="GO" id="GO:0005886">
    <property type="term" value="C:plasma membrane"/>
    <property type="evidence" value="ECO:0007669"/>
    <property type="project" value="UniProtKB-SubCell"/>
</dbReference>
<dbReference type="AlphaFoldDB" id="A0A974NH76"/>
<evidence type="ECO:0000256" key="4">
    <source>
        <dbReference type="ARBA" id="ARBA00022692"/>
    </source>
</evidence>
<dbReference type="FunFam" id="1.10.3730.20:FF:000001">
    <property type="entry name" value="Quaternary ammonium compound resistance transporter SugE"/>
    <property type="match status" value="1"/>
</dbReference>
<keyword evidence="12" id="KW-1185">Reference proteome</keyword>
<comment type="subcellular location">
    <subcellularLocation>
        <location evidence="1 9">Cell membrane</location>
        <topology evidence="1 9">Multi-pass membrane protein</topology>
    </subcellularLocation>
</comment>
<dbReference type="Proteomes" id="UP000595278">
    <property type="component" value="Chromosome"/>
</dbReference>
<evidence type="ECO:0000256" key="2">
    <source>
        <dbReference type="ARBA" id="ARBA00022448"/>
    </source>
</evidence>
<dbReference type="PANTHER" id="PTHR30561:SF0">
    <property type="entry name" value="GUANIDINIUM EXPORTER"/>
    <property type="match status" value="1"/>
</dbReference>
<dbReference type="GO" id="GO:0022857">
    <property type="term" value="F:transmembrane transporter activity"/>
    <property type="evidence" value="ECO:0007669"/>
    <property type="project" value="InterPro"/>
</dbReference>
<gene>
    <name evidence="11" type="ORF">JHT90_04745</name>
</gene>
<sequence length="107" mass="11496">MAWFALLAAGLLEVVWSYFMKVSDGFRNLTPSIITIVAMIASFALLAYAMRSLPLGTSYVIWTGIGAVGAFIVGIVFLNEQISALRILAAILIISGMVLMKITAHTS</sequence>
<dbReference type="EMBL" id="CP067393">
    <property type="protein sequence ID" value="QQP86549.1"/>
    <property type="molecule type" value="Genomic_DNA"/>
</dbReference>
<dbReference type="InterPro" id="IPR037185">
    <property type="entry name" value="EmrE-like"/>
</dbReference>
<keyword evidence="3" id="KW-1003">Cell membrane</keyword>
<proteinExistence type="inferred from homology"/>
<reference evidence="11 12" key="1">
    <citation type="submission" date="2021-01" db="EMBL/GenBank/DDBJ databases">
        <title>Entomomonas sp. F2A isolated from a house cricket (Acheta domesticus).</title>
        <authorList>
            <person name="Spergser J."/>
            <person name="Busse H.-J."/>
        </authorList>
    </citation>
    <scope>NUCLEOTIDE SEQUENCE [LARGE SCALE GENOMIC DNA]</scope>
    <source>
        <strain evidence="11 12">F2A</strain>
    </source>
</reference>
<dbReference type="Gene3D" id="1.10.3730.20">
    <property type="match status" value="1"/>
</dbReference>
<dbReference type="InterPro" id="IPR045324">
    <property type="entry name" value="Small_multidrug_res"/>
</dbReference>
<dbReference type="Pfam" id="PF00893">
    <property type="entry name" value="Multi_Drug_Res"/>
    <property type="match status" value="1"/>
</dbReference>
<dbReference type="KEGG" id="eaz:JHT90_04745"/>
<name>A0A974NH76_9GAMM</name>
<dbReference type="InterPro" id="IPR000390">
    <property type="entry name" value="Small_drug/metabolite_transptr"/>
</dbReference>
<evidence type="ECO:0000256" key="10">
    <source>
        <dbReference type="SAM" id="Phobius"/>
    </source>
</evidence>
<dbReference type="SUPFAM" id="SSF103481">
    <property type="entry name" value="Multidrug resistance efflux transporter EmrE"/>
    <property type="match status" value="1"/>
</dbReference>
<keyword evidence="2" id="KW-0813">Transport</keyword>
<feature type="transmembrane region" description="Helical" evidence="10">
    <location>
        <begin position="84"/>
        <end position="104"/>
    </location>
</feature>
<keyword evidence="6 10" id="KW-0472">Membrane</keyword>
<comment type="similarity">
    <text evidence="7">Belongs to the drug/metabolite transporter (DMT) superfamily. Small multidrug resistance (SMR) (TC 2.A.7.1) family. Gdx/SugE subfamily.</text>
</comment>
<dbReference type="GO" id="GO:1990961">
    <property type="term" value="P:xenobiotic detoxification by transmembrane export across the plasma membrane"/>
    <property type="evidence" value="ECO:0007669"/>
    <property type="project" value="UniProtKB-ARBA"/>
</dbReference>
<evidence type="ECO:0000256" key="6">
    <source>
        <dbReference type="ARBA" id="ARBA00023136"/>
    </source>
</evidence>
<dbReference type="RefSeq" id="WP_201094740.1">
    <property type="nucleotide sequence ID" value="NZ_CP067393.1"/>
</dbReference>
<accession>A0A974NH76</accession>